<dbReference type="OrthoDB" id="154912at2"/>
<evidence type="ECO:0000313" key="2">
    <source>
        <dbReference type="EMBL" id="RRJ61692.1"/>
    </source>
</evidence>
<gene>
    <name evidence="2" type="ORF">EHV15_00915</name>
</gene>
<dbReference type="RefSeq" id="WP_128629621.1">
    <property type="nucleotide sequence ID" value="NZ_RRCN01000001.1"/>
</dbReference>
<accession>A0A3P3TU85</accession>
<comment type="caution">
    <text evidence="2">The sequence shown here is derived from an EMBL/GenBank/DDBJ whole genome shotgun (WGS) entry which is preliminary data.</text>
</comment>
<proteinExistence type="predicted"/>
<dbReference type="AlphaFoldDB" id="A0A3P3TU85"/>
<dbReference type="Pfam" id="PF19700">
    <property type="entry name" value="DUF6198"/>
    <property type="match status" value="1"/>
</dbReference>
<keyword evidence="1" id="KW-0472">Membrane</keyword>
<reference evidence="2 3" key="1">
    <citation type="submission" date="2018-11" db="EMBL/GenBank/DDBJ databases">
        <title>Genome sequencing of Paenibacillus sp. KCOM 3021 (= ChDC PVNT-B20).</title>
        <authorList>
            <person name="Kook J.-K."/>
            <person name="Park S.-N."/>
            <person name="Lim Y.K."/>
        </authorList>
    </citation>
    <scope>NUCLEOTIDE SEQUENCE [LARGE SCALE GENOMIC DNA]</scope>
    <source>
        <strain evidence="2 3">KCOM 3021</strain>
    </source>
</reference>
<feature type="transmembrane region" description="Helical" evidence="1">
    <location>
        <begin position="111"/>
        <end position="131"/>
    </location>
</feature>
<dbReference type="Proteomes" id="UP000267017">
    <property type="component" value="Unassembled WGS sequence"/>
</dbReference>
<protein>
    <recommendedName>
        <fullName evidence="4">YitT family protein</fullName>
    </recommendedName>
</protein>
<evidence type="ECO:0008006" key="4">
    <source>
        <dbReference type="Google" id="ProtNLM"/>
    </source>
</evidence>
<keyword evidence="1" id="KW-0812">Transmembrane</keyword>
<dbReference type="InterPro" id="IPR038750">
    <property type="entry name" value="YczE/YyaS-like"/>
</dbReference>
<sequence>MNRFKNFIISTLLSALGAAIIGLGEGIALSASWGSDPLGTLWEGLVNVFGITLGQANLLVQLILILVVFCVKREEIGIPTVLNPFIIGWVTDVTFPPFHELVISRTVQVGFLLSGLILIAVGAGICVSLSVKRDAYSAIAVLLAKMLKGSVGKARSLMDFTCLSFGFILGGKLLPGPIISIFMIGFFLALTVKICEKMKTYFKLEGME</sequence>
<keyword evidence="1" id="KW-1133">Transmembrane helix</keyword>
<keyword evidence="3" id="KW-1185">Reference proteome</keyword>
<feature type="transmembrane region" description="Helical" evidence="1">
    <location>
        <begin position="46"/>
        <end position="69"/>
    </location>
</feature>
<feature type="transmembrane region" description="Helical" evidence="1">
    <location>
        <begin position="176"/>
        <end position="195"/>
    </location>
</feature>
<organism evidence="2 3">
    <name type="scientific">Paenibacillus oralis</name>
    <dbReference type="NCBI Taxonomy" id="2490856"/>
    <lineage>
        <taxon>Bacteria</taxon>
        <taxon>Bacillati</taxon>
        <taxon>Bacillota</taxon>
        <taxon>Bacilli</taxon>
        <taxon>Bacillales</taxon>
        <taxon>Paenibacillaceae</taxon>
        <taxon>Paenibacillus</taxon>
    </lineage>
</organism>
<dbReference type="PANTHER" id="PTHR40078:SF1">
    <property type="entry name" value="INTEGRAL MEMBRANE PROTEIN"/>
    <property type="match status" value="1"/>
</dbReference>
<evidence type="ECO:0000313" key="3">
    <source>
        <dbReference type="Proteomes" id="UP000267017"/>
    </source>
</evidence>
<name>A0A3P3TU85_9BACL</name>
<dbReference type="PANTHER" id="PTHR40078">
    <property type="entry name" value="INTEGRAL MEMBRANE PROTEIN-RELATED"/>
    <property type="match status" value="1"/>
</dbReference>
<dbReference type="EMBL" id="RRCN01000001">
    <property type="protein sequence ID" value="RRJ61692.1"/>
    <property type="molecule type" value="Genomic_DNA"/>
</dbReference>
<evidence type="ECO:0000256" key="1">
    <source>
        <dbReference type="SAM" id="Phobius"/>
    </source>
</evidence>